<evidence type="ECO:0000313" key="2">
    <source>
        <dbReference type="Proteomes" id="UP000807342"/>
    </source>
</evidence>
<gene>
    <name evidence="1" type="ORF">P691DRAFT_683446</name>
</gene>
<dbReference type="Proteomes" id="UP000807342">
    <property type="component" value="Unassembled WGS sequence"/>
</dbReference>
<accession>A0A9P5X178</accession>
<evidence type="ECO:0000313" key="1">
    <source>
        <dbReference type="EMBL" id="KAF9441581.1"/>
    </source>
</evidence>
<proteinExistence type="predicted"/>
<sequence>MLPATAQYAQIWPIVFHGISVISNQITPEHIDYNAFDHWDYSQAIFTLKDLKVLFDCKPGTVIHFCGNLLTHEVGSWDHGDHICYAYLVKKSIFDGLHIKSPGWSYLKEVKKAVMESDIKYYK</sequence>
<keyword evidence="2" id="KW-1185">Reference proteome</keyword>
<dbReference type="OrthoDB" id="3200752at2759"/>
<dbReference type="EMBL" id="MU151853">
    <property type="protein sequence ID" value="KAF9441581.1"/>
    <property type="molecule type" value="Genomic_DNA"/>
</dbReference>
<reference evidence="1" key="1">
    <citation type="submission" date="2020-11" db="EMBL/GenBank/DDBJ databases">
        <authorList>
            <consortium name="DOE Joint Genome Institute"/>
            <person name="Ahrendt S."/>
            <person name="Riley R."/>
            <person name="Andreopoulos W."/>
            <person name="Labutti K."/>
            <person name="Pangilinan J."/>
            <person name="Ruiz-Duenas F.J."/>
            <person name="Barrasa J.M."/>
            <person name="Sanchez-Garcia M."/>
            <person name="Camarero S."/>
            <person name="Miyauchi S."/>
            <person name="Serrano A."/>
            <person name="Linde D."/>
            <person name="Babiker R."/>
            <person name="Drula E."/>
            <person name="Ayuso-Fernandez I."/>
            <person name="Pacheco R."/>
            <person name="Padilla G."/>
            <person name="Ferreira P."/>
            <person name="Barriuso J."/>
            <person name="Kellner H."/>
            <person name="Castanera R."/>
            <person name="Alfaro M."/>
            <person name="Ramirez L."/>
            <person name="Pisabarro A.G."/>
            <person name="Kuo A."/>
            <person name="Tritt A."/>
            <person name="Lipzen A."/>
            <person name="He G."/>
            <person name="Yan M."/>
            <person name="Ng V."/>
            <person name="Cullen D."/>
            <person name="Martin F."/>
            <person name="Rosso M.-N."/>
            <person name="Henrissat B."/>
            <person name="Hibbett D."/>
            <person name="Martinez A.T."/>
            <person name="Grigoriev I.V."/>
        </authorList>
    </citation>
    <scope>NUCLEOTIDE SEQUENCE</scope>
    <source>
        <strain evidence="1">MF-IS2</strain>
    </source>
</reference>
<dbReference type="AlphaFoldDB" id="A0A9P5X178"/>
<protein>
    <submittedName>
        <fullName evidence="1">Uncharacterized protein</fullName>
    </submittedName>
</protein>
<comment type="caution">
    <text evidence="1">The sequence shown here is derived from an EMBL/GenBank/DDBJ whole genome shotgun (WGS) entry which is preliminary data.</text>
</comment>
<organism evidence="1 2">
    <name type="scientific">Macrolepiota fuliginosa MF-IS2</name>
    <dbReference type="NCBI Taxonomy" id="1400762"/>
    <lineage>
        <taxon>Eukaryota</taxon>
        <taxon>Fungi</taxon>
        <taxon>Dikarya</taxon>
        <taxon>Basidiomycota</taxon>
        <taxon>Agaricomycotina</taxon>
        <taxon>Agaricomycetes</taxon>
        <taxon>Agaricomycetidae</taxon>
        <taxon>Agaricales</taxon>
        <taxon>Agaricineae</taxon>
        <taxon>Agaricaceae</taxon>
        <taxon>Macrolepiota</taxon>
    </lineage>
</organism>
<dbReference type="Gene3D" id="3.60.130.30">
    <property type="match status" value="1"/>
</dbReference>
<name>A0A9P5X178_9AGAR</name>